<sequence>MAASIIILRSELKGLSLLGLRDKPVIQQYASLLQIVAASGVSNFSFCEPVVRWPKNDFSGEVSWYAPQEARLVQLVTLPPQEQDPLLQAFCDKVRHLQDFMAALSPAERALLERALVVPDMSALYTTDGQHFILAPWGAQATVTGGFRIDPNQVDFTQTPIGLLLAPPEKTTPAARTPSASSDKKDDLAPDSTTGVPAQTAPQEIPVSPLPNLQKTELSRPLRLMLLGLVFLIFFVLGLRAALLIAAHAHSLSLFGYTLLGITP</sequence>
<feature type="transmembrane region" description="Helical" evidence="2">
    <location>
        <begin position="224"/>
        <end position="247"/>
    </location>
</feature>
<evidence type="ECO:0000313" key="4">
    <source>
        <dbReference type="Proteomes" id="UP000242683"/>
    </source>
</evidence>
<feature type="compositionally biased region" description="Polar residues" evidence="1">
    <location>
        <begin position="191"/>
        <end position="202"/>
    </location>
</feature>
<keyword evidence="2" id="KW-1133">Transmembrane helix</keyword>
<comment type="caution">
    <text evidence="3">The sequence shown here is derived from an EMBL/GenBank/DDBJ whole genome shotgun (WGS) entry which is preliminary data.</text>
</comment>
<proteinExistence type="predicted"/>
<accession>A0A1Y3G486</accession>
<dbReference type="EMBL" id="JOPG01000023">
    <property type="protein sequence ID" value="OUJ04932.1"/>
    <property type="molecule type" value="Genomic_DNA"/>
</dbReference>
<evidence type="ECO:0000313" key="3">
    <source>
        <dbReference type="EMBL" id="OUJ04932.1"/>
    </source>
</evidence>
<evidence type="ECO:0000256" key="2">
    <source>
        <dbReference type="SAM" id="Phobius"/>
    </source>
</evidence>
<dbReference type="AlphaFoldDB" id="A0A1Y3G486"/>
<keyword evidence="2" id="KW-0812">Transmembrane</keyword>
<keyword evidence="2" id="KW-0472">Membrane</keyword>
<protein>
    <submittedName>
        <fullName evidence="3">Uncharacterized protein</fullName>
    </submittedName>
</protein>
<gene>
    <name evidence="3" type="ORF">HK23_07200</name>
</gene>
<evidence type="ECO:0000256" key="1">
    <source>
        <dbReference type="SAM" id="MobiDB-lite"/>
    </source>
</evidence>
<name>A0A1Y3G486_9PROT</name>
<organism evidence="3 4">
    <name type="scientific">Acetobacter malorum</name>
    <dbReference type="NCBI Taxonomy" id="178901"/>
    <lineage>
        <taxon>Bacteria</taxon>
        <taxon>Pseudomonadati</taxon>
        <taxon>Pseudomonadota</taxon>
        <taxon>Alphaproteobacteria</taxon>
        <taxon>Acetobacterales</taxon>
        <taxon>Acetobacteraceae</taxon>
        <taxon>Acetobacter</taxon>
    </lineage>
</organism>
<dbReference type="RefSeq" id="WP_086653933.1">
    <property type="nucleotide sequence ID" value="NZ_JOPG01000023.1"/>
</dbReference>
<dbReference type="Proteomes" id="UP000242683">
    <property type="component" value="Unassembled WGS sequence"/>
</dbReference>
<feature type="region of interest" description="Disordered" evidence="1">
    <location>
        <begin position="165"/>
        <end position="212"/>
    </location>
</feature>
<dbReference type="OrthoDB" id="9895148at2"/>
<reference evidence="4" key="1">
    <citation type="submission" date="2014-06" db="EMBL/GenBank/DDBJ databases">
        <authorList>
            <person name="Winans N.J."/>
            <person name="Newell P.D."/>
            <person name="Douglas A.E."/>
        </authorList>
    </citation>
    <scope>NUCLEOTIDE SEQUENCE [LARGE SCALE GENOMIC DNA]</scope>
    <source>
        <strain evidence="4">DsW_057</strain>
    </source>
</reference>